<dbReference type="AlphaFoldDB" id="V2TL26"/>
<organism evidence="3 4">
    <name type="scientific">Acinetobacter nectaris CIP 110549</name>
    <dbReference type="NCBI Taxonomy" id="1392540"/>
    <lineage>
        <taxon>Bacteria</taxon>
        <taxon>Pseudomonadati</taxon>
        <taxon>Pseudomonadota</taxon>
        <taxon>Gammaproteobacteria</taxon>
        <taxon>Moraxellales</taxon>
        <taxon>Moraxellaceae</taxon>
        <taxon>Acinetobacter</taxon>
    </lineage>
</organism>
<name>V2TL26_9GAMM</name>
<dbReference type="HOGENOM" id="CLU_109259_1_0_6"/>
<dbReference type="EMBL" id="AYER01000008">
    <property type="protein sequence ID" value="ESK38102.1"/>
    <property type="molecule type" value="Genomic_DNA"/>
</dbReference>
<dbReference type="eggNOG" id="COG0662">
    <property type="taxonomic scope" value="Bacteria"/>
</dbReference>
<dbReference type="Pfam" id="PF13924">
    <property type="entry name" value="Lipocalin_5"/>
    <property type="match status" value="1"/>
</dbReference>
<evidence type="ECO:0000313" key="4">
    <source>
        <dbReference type="Proteomes" id="UP000023785"/>
    </source>
</evidence>
<feature type="domain" description="Lipocalin-like" evidence="2">
    <location>
        <begin position="33"/>
        <end position="162"/>
    </location>
</feature>
<feature type="signal peptide" evidence="1">
    <location>
        <begin position="1"/>
        <end position="23"/>
    </location>
</feature>
<accession>V2TL26</accession>
<proteinExistence type="predicted"/>
<comment type="caution">
    <text evidence="3">The sequence shown here is derived from an EMBL/GenBank/DDBJ whole genome shotgun (WGS) entry which is preliminary data.</text>
</comment>
<dbReference type="STRING" id="1392540.P256_02026"/>
<keyword evidence="1" id="KW-0732">Signal</keyword>
<evidence type="ECO:0000256" key="1">
    <source>
        <dbReference type="SAM" id="SignalP"/>
    </source>
</evidence>
<protein>
    <recommendedName>
        <fullName evidence="2">Lipocalin-like domain-containing protein</fullName>
    </recommendedName>
</protein>
<dbReference type="InterPro" id="IPR024311">
    <property type="entry name" value="Lipocalin-like"/>
</dbReference>
<keyword evidence="4" id="KW-1185">Reference proteome</keyword>
<evidence type="ECO:0000259" key="2">
    <source>
        <dbReference type="Pfam" id="PF13924"/>
    </source>
</evidence>
<dbReference type="RefSeq" id="WP_023273644.1">
    <property type="nucleotide sequence ID" value="NZ_KI530735.1"/>
</dbReference>
<dbReference type="OrthoDB" id="118834at2"/>
<sequence>MFLSKRYSIFIVSIVCLSQHVSASAIEQPSIAGSWVLESYKVEDQATHHFIPAMGEHPTGRVIFTQDHRINFVLTGDNRSKTATTDTEKAALLDSVIAYTGMWSLKENQWCTDVESAWNPKWVGTQQCREFHIHGNTLDVLTPWRQMPNWPGITRSIITFKKDI</sequence>
<dbReference type="Proteomes" id="UP000023785">
    <property type="component" value="Unassembled WGS sequence"/>
</dbReference>
<gene>
    <name evidence="3" type="ORF">P256_02026</name>
</gene>
<reference evidence="3 4" key="1">
    <citation type="submission" date="2013-10" db="EMBL/GenBank/DDBJ databases">
        <title>The Genome Sequence of Acinetobacter nectaris CIP 110549.</title>
        <authorList>
            <consortium name="The Broad Institute Genomics Platform"/>
            <consortium name="The Broad Institute Genome Sequencing Center for Infectious Disease"/>
            <person name="Cerqueira G."/>
            <person name="Feldgarden M."/>
            <person name="Courvalin P."/>
            <person name="Grillot-Courvalin C."/>
            <person name="Clermont D."/>
            <person name="Rocha E."/>
            <person name="Yoon E.-J."/>
            <person name="Nemec A."/>
            <person name="Young S.K."/>
            <person name="Zeng Q."/>
            <person name="Gargeya S."/>
            <person name="Fitzgerald M."/>
            <person name="Abouelleil A."/>
            <person name="Alvarado L."/>
            <person name="Berlin A.M."/>
            <person name="Chapman S.B."/>
            <person name="Gainer-Dewar J."/>
            <person name="Goldberg J."/>
            <person name="Gnerre S."/>
            <person name="Griggs A."/>
            <person name="Gujja S."/>
            <person name="Hansen M."/>
            <person name="Howarth C."/>
            <person name="Imamovic A."/>
            <person name="Ireland A."/>
            <person name="Larimer J."/>
            <person name="McCowan C."/>
            <person name="Murphy C."/>
            <person name="Pearson M."/>
            <person name="Poon T.W."/>
            <person name="Priest M."/>
            <person name="Roberts A."/>
            <person name="Saif S."/>
            <person name="Shea T."/>
            <person name="Sykes S."/>
            <person name="Wortman J."/>
            <person name="Nusbaum C."/>
            <person name="Birren B."/>
        </authorList>
    </citation>
    <scope>NUCLEOTIDE SEQUENCE [LARGE SCALE GENOMIC DNA]</scope>
    <source>
        <strain evidence="3 4">CIP 110549</strain>
    </source>
</reference>
<dbReference type="PATRIC" id="fig|1392540.3.peg.1954"/>
<evidence type="ECO:0000313" key="3">
    <source>
        <dbReference type="EMBL" id="ESK38102.1"/>
    </source>
</evidence>
<feature type="chain" id="PRO_5004709767" description="Lipocalin-like domain-containing protein" evidence="1">
    <location>
        <begin position="24"/>
        <end position="164"/>
    </location>
</feature>